<keyword evidence="2" id="KW-0812">Transmembrane</keyword>
<gene>
    <name evidence="3" type="ORF">K0M31_018493</name>
</gene>
<sequence length="899" mass="98768">MEARGDELRTDDHHGEDPFLWAISRTGAPRALVTGLAAVARYCADRLPKKMSLDSLRMLAVFLIFVMPRSLTYLLLYPIFRLVFGNLYPAYASYKAVRTKNVKEYVKWMMYWIVFALFTCAETFTDVFFSFWFPFYYEIKTILVIWLLSPATKGSSILYRRFVHPALIRREAEIDEALARATEQSYSAVLHLGSKGVNYATTVLMQTAIKHILPKSDRIMMIEPSATQWASPVSSSARPPTTTSTTKENADQVDNGAQTPTSSSPPETRSSFSLIPAESIPNVDSDPTSDKLIELVELMEGGGGLVQHLKKSYSLSDLTGEKEDENRNTPHMHDETDMEVEPRRREHVGRRGYSPRRTQSSSNRVELYFSEVDVDVRQPRSREPTASLTNIRSSDDISSGYSSGEALQSSRTSQGDSLVRTSSVGARTRAKPRSATKKTPEDSGEDSDSVDPPSSKNVSFPTPLNLVTPEQALEILLLLSQNSNVADHIKFDRGSLVAGNDDLLKSTSQSGPELEKKESTETVDNSSSEPVLAAEIRMIQCVETRTDPKSTNDVGQTEETVENRTSMEAQSAETEEGMKTVAGAESDEASLEKSARTATDELCQDKFEELKQLLNDAHKAVNNIVHTQENLRRSDASIAETSSRKGTSSQNVDAIGGEVIRKIVATDGTVEISPESGSCMDVWTTPSVSRSNSDSHGRAGKYNKKPAPKAPLTKSEEDLNSETDAQSALKATLVIKTGTLKTFSNTSVTKDVFIAHAGDAKSKAGKKSKRQRTKEGFSKLLTIPKNIFHGAFSKEPRRGEDSCSDVSAPDSSSNSVESQEAIVELAPKLSSSDQEINAQNDDKSENDSTNSSGSYVLALGDDKQKLEAKKDAETTSVASQIREMSQSPRIGKRLESDIF</sequence>
<dbReference type="Pfam" id="PF03134">
    <property type="entry name" value="TB2_DP1_HVA22"/>
    <property type="match status" value="1"/>
</dbReference>
<feature type="compositionally biased region" description="Basic residues" evidence="1">
    <location>
        <begin position="345"/>
        <end position="354"/>
    </location>
</feature>
<dbReference type="PANTHER" id="PTHR12300:SF117">
    <property type="entry name" value="LP05237P-RELATED"/>
    <property type="match status" value="1"/>
</dbReference>
<accession>A0AA40KRR2</accession>
<dbReference type="PANTHER" id="PTHR12300">
    <property type="entry name" value="HVA22-LIKE PROTEINS"/>
    <property type="match status" value="1"/>
</dbReference>
<feature type="region of interest" description="Disordered" evidence="1">
    <location>
        <begin position="791"/>
        <end position="899"/>
    </location>
</feature>
<feature type="compositionally biased region" description="Basic and acidic residues" evidence="1">
    <location>
        <begin position="319"/>
        <end position="344"/>
    </location>
</feature>
<feature type="compositionally biased region" description="Polar residues" evidence="1">
    <location>
        <begin position="684"/>
        <end position="694"/>
    </location>
</feature>
<dbReference type="EMBL" id="JAHYIQ010000007">
    <property type="protein sequence ID" value="KAK1130358.1"/>
    <property type="molecule type" value="Genomic_DNA"/>
</dbReference>
<feature type="transmembrane region" description="Helical" evidence="2">
    <location>
        <begin position="109"/>
        <end position="129"/>
    </location>
</feature>
<feature type="compositionally biased region" description="Polar residues" evidence="1">
    <location>
        <begin position="405"/>
        <end position="425"/>
    </location>
</feature>
<feature type="region of interest" description="Disordered" evidence="1">
    <location>
        <begin position="501"/>
        <end position="529"/>
    </location>
</feature>
<evidence type="ECO:0000256" key="1">
    <source>
        <dbReference type="SAM" id="MobiDB-lite"/>
    </source>
</evidence>
<evidence type="ECO:0000256" key="2">
    <source>
        <dbReference type="SAM" id="Phobius"/>
    </source>
</evidence>
<feature type="region of interest" description="Disordered" evidence="1">
    <location>
        <begin position="316"/>
        <end position="364"/>
    </location>
</feature>
<keyword evidence="2" id="KW-1133">Transmembrane helix</keyword>
<protein>
    <recommendedName>
        <fullName evidence="5">Receptor expression-enhancing protein 1</fullName>
    </recommendedName>
</protein>
<keyword evidence="2" id="KW-0472">Membrane</keyword>
<feature type="compositionally biased region" description="Polar residues" evidence="1">
    <location>
        <begin position="829"/>
        <end position="839"/>
    </location>
</feature>
<feature type="compositionally biased region" description="Basic residues" evidence="1">
    <location>
        <begin position="698"/>
        <end position="707"/>
    </location>
</feature>
<feature type="compositionally biased region" description="Polar residues" evidence="1">
    <location>
        <begin position="874"/>
        <end position="888"/>
    </location>
</feature>
<evidence type="ECO:0000313" key="4">
    <source>
        <dbReference type="Proteomes" id="UP001177670"/>
    </source>
</evidence>
<dbReference type="Proteomes" id="UP001177670">
    <property type="component" value="Unassembled WGS sequence"/>
</dbReference>
<comment type="caution">
    <text evidence="3">The sequence shown here is derived from an EMBL/GenBank/DDBJ whole genome shotgun (WGS) entry which is preliminary data.</text>
</comment>
<feature type="compositionally biased region" description="Basic and acidic residues" evidence="1">
    <location>
        <begin position="860"/>
        <end position="873"/>
    </location>
</feature>
<reference evidence="3" key="1">
    <citation type="submission" date="2021-10" db="EMBL/GenBank/DDBJ databases">
        <title>Melipona bicolor Genome sequencing and assembly.</title>
        <authorList>
            <person name="Araujo N.S."/>
            <person name="Arias M.C."/>
        </authorList>
    </citation>
    <scope>NUCLEOTIDE SEQUENCE</scope>
    <source>
        <strain evidence="3">USP_2M_L1-L4_2017</strain>
        <tissue evidence="3">Whole body</tissue>
    </source>
</reference>
<feature type="region of interest" description="Disordered" evidence="1">
    <location>
        <begin position="674"/>
        <end position="723"/>
    </location>
</feature>
<dbReference type="GO" id="GO:0008017">
    <property type="term" value="F:microtubule binding"/>
    <property type="evidence" value="ECO:0007669"/>
    <property type="project" value="TreeGrafter"/>
</dbReference>
<dbReference type="GO" id="GO:0071786">
    <property type="term" value="P:endoplasmic reticulum tubular network organization"/>
    <property type="evidence" value="ECO:0007669"/>
    <property type="project" value="TreeGrafter"/>
</dbReference>
<feature type="compositionally biased region" description="Basic and acidic residues" evidence="1">
    <location>
        <begin position="792"/>
        <end position="801"/>
    </location>
</feature>
<organism evidence="3 4">
    <name type="scientific">Melipona bicolor</name>
    <dbReference type="NCBI Taxonomy" id="60889"/>
    <lineage>
        <taxon>Eukaryota</taxon>
        <taxon>Metazoa</taxon>
        <taxon>Ecdysozoa</taxon>
        <taxon>Arthropoda</taxon>
        <taxon>Hexapoda</taxon>
        <taxon>Insecta</taxon>
        <taxon>Pterygota</taxon>
        <taxon>Neoptera</taxon>
        <taxon>Endopterygota</taxon>
        <taxon>Hymenoptera</taxon>
        <taxon>Apocrita</taxon>
        <taxon>Aculeata</taxon>
        <taxon>Apoidea</taxon>
        <taxon>Anthophila</taxon>
        <taxon>Apidae</taxon>
        <taxon>Melipona</taxon>
    </lineage>
</organism>
<name>A0AA40KRR2_9HYME</name>
<dbReference type="GO" id="GO:0071782">
    <property type="term" value="C:endoplasmic reticulum tubular network"/>
    <property type="evidence" value="ECO:0007669"/>
    <property type="project" value="TreeGrafter"/>
</dbReference>
<dbReference type="GO" id="GO:0005789">
    <property type="term" value="C:endoplasmic reticulum membrane"/>
    <property type="evidence" value="ECO:0007669"/>
    <property type="project" value="TreeGrafter"/>
</dbReference>
<feature type="transmembrane region" description="Helical" evidence="2">
    <location>
        <begin position="141"/>
        <end position="159"/>
    </location>
</feature>
<feature type="region of interest" description="Disordered" evidence="1">
    <location>
        <begin position="544"/>
        <end position="590"/>
    </location>
</feature>
<feature type="compositionally biased region" description="Polar residues" evidence="1">
    <location>
        <begin position="551"/>
        <end position="572"/>
    </location>
</feature>
<feature type="compositionally biased region" description="Low complexity" evidence="1">
    <location>
        <begin position="231"/>
        <end position="246"/>
    </location>
</feature>
<feature type="region of interest" description="Disordered" evidence="1">
    <location>
        <begin position="378"/>
        <end position="463"/>
    </location>
</feature>
<proteinExistence type="predicted"/>
<dbReference type="GO" id="GO:0005881">
    <property type="term" value="C:cytoplasmic microtubule"/>
    <property type="evidence" value="ECO:0007669"/>
    <property type="project" value="TreeGrafter"/>
</dbReference>
<feature type="compositionally biased region" description="Low complexity" evidence="1">
    <location>
        <begin position="804"/>
        <end position="818"/>
    </location>
</feature>
<feature type="region of interest" description="Disordered" evidence="1">
    <location>
        <begin position="230"/>
        <end position="286"/>
    </location>
</feature>
<dbReference type="AlphaFoldDB" id="A0AA40KRR2"/>
<feature type="transmembrane region" description="Helical" evidence="2">
    <location>
        <begin position="56"/>
        <end position="80"/>
    </location>
</feature>
<evidence type="ECO:0008006" key="5">
    <source>
        <dbReference type="Google" id="ProtNLM"/>
    </source>
</evidence>
<feature type="compositionally biased region" description="Polar residues" evidence="1">
    <location>
        <begin position="452"/>
        <end position="462"/>
    </location>
</feature>
<evidence type="ECO:0000313" key="3">
    <source>
        <dbReference type="EMBL" id="KAK1130358.1"/>
    </source>
</evidence>
<keyword evidence="4" id="KW-1185">Reference proteome</keyword>
<dbReference type="InterPro" id="IPR004345">
    <property type="entry name" value="TB2_DP1_HVA22"/>
</dbReference>
<feature type="compositionally biased region" description="Low complexity" evidence="1">
    <location>
        <begin position="259"/>
        <end position="273"/>
    </location>
</feature>